<sequence>EYVSELDSGKLSWSPPHQSEQFWVQNSSRLNENDYELLRRLGRLLVTSSDPLVLAVGAHDVGQYVKHFANGKKVIQDIGTKQRIMELMVHENSDVRYQALLAVQKLMVNAWA</sequence>
<keyword evidence="1" id="KW-0813">Transport</keyword>
<evidence type="ECO:0000313" key="5">
    <source>
        <dbReference type="Proteomes" id="UP001479436"/>
    </source>
</evidence>
<feature type="domain" description="ATPase V1 complex subunit H C-terminal" evidence="2">
    <location>
        <begin position="1"/>
        <end position="111"/>
    </location>
</feature>
<dbReference type="PANTHER" id="PTHR10698:SF0">
    <property type="entry name" value="V-TYPE PROTON ATPASE SUBUNIT H"/>
    <property type="match status" value="1"/>
</dbReference>
<dbReference type="EMBL" id="JASJQH010008909">
    <property type="protein sequence ID" value="KAK9685953.1"/>
    <property type="molecule type" value="Genomic_DNA"/>
</dbReference>
<evidence type="ECO:0000259" key="2">
    <source>
        <dbReference type="Pfam" id="PF11698"/>
    </source>
</evidence>
<dbReference type="InterPro" id="IPR038497">
    <property type="entry name" value="ATPase_V1-cplx_hsu_C_sf"/>
</dbReference>
<dbReference type="Pfam" id="PF11698">
    <property type="entry name" value="V-ATPase_H_C"/>
    <property type="match status" value="1"/>
</dbReference>
<proteinExistence type="predicted"/>
<dbReference type="SUPFAM" id="SSF48371">
    <property type="entry name" value="ARM repeat"/>
    <property type="match status" value="1"/>
</dbReference>
<dbReference type="Gene3D" id="1.25.40.150">
    <property type="entry name" value="V-type ATPase, subunit H, C-terminal domain"/>
    <property type="match status" value="1"/>
</dbReference>
<reference evidence="3 5" key="1">
    <citation type="submission" date="2023-04" db="EMBL/GenBank/DDBJ databases">
        <title>Genome of Basidiobolus ranarum AG-B5.</title>
        <authorList>
            <person name="Stajich J.E."/>
            <person name="Carter-House D."/>
            <person name="Gryganskyi A."/>
        </authorList>
    </citation>
    <scope>NUCLEOTIDE SEQUENCE [LARGE SCALE GENOMIC DNA]</scope>
    <source>
        <strain evidence="3 5">AG-B5</strain>
    </source>
</reference>
<dbReference type="PANTHER" id="PTHR10698">
    <property type="entry name" value="V-TYPE PROTON ATPASE SUBUNIT H"/>
    <property type="match status" value="1"/>
</dbReference>
<dbReference type="Proteomes" id="UP001479436">
    <property type="component" value="Unassembled WGS sequence"/>
</dbReference>
<feature type="non-terminal residue" evidence="3">
    <location>
        <position position="1"/>
    </location>
</feature>
<dbReference type="InterPro" id="IPR004908">
    <property type="entry name" value="ATPase_V1-cplx_hsu"/>
</dbReference>
<protein>
    <submittedName>
        <fullName evidence="3">H(+)-transporting V1 sector ATPase subunit H</fullName>
    </submittedName>
</protein>
<organism evidence="3 5">
    <name type="scientific">Basidiobolus ranarum</name>
    <dbReference type="NCBI Taxonomy" id="34480"/>
    <lineage>
        <taxon>Eukaryota</taxon>
        <taxon>Fungi</taxon>
        <taxon>Fungi incertae sedis</taxon>
        <taxon>Zoopagomycota</taxon>
        <taxon>Entomophthoromycotina</taxon>
        <taxon>Basidiobolomycetes</taxon>
        <taxon>Basidiobolales</taxon>
        <taxon>Basidiobolaceae</taxon>
        <taxon>Basidiobolus</taxon>
    </lineage>
</organism>
<accession>A0ABR2VN96</accession>
<evidence type="ECO:0000313" key="4">
    <source>
        <dbReference type="EMBL" id="KAK9736440.1"/>
    </source>
</evidence>
<dbReference type="EMBL" id="JASJQH010006370">
    <property type="protein sequence ID" value="KAK9736440.1"/>
    <property type="molecule type" value="Genomic_DNA"/>
</dbReference>
<dbReference type="InterPro" id="IPR016024">
    <property type="entry name" value="ARM-type_fold"/>
</dbReference>
<evidence type="ECO:0000256" key="1">
    <source>
        <dbReference type="ARBA" id="ARBA00022448"/>
    </source>
</evidence>
<evidence type="ECO:0000313" key="3">
    <source>
        <dbReference type="EMBL" id="KAK9685953.1"/>
    </source>
</evidence>
<keyword evidence="5" id="KW-1185">Reference proteome</keyword>
<gene>
    <name evidence="3" type="primary">VMA13_4</name>
    <name evidence="4" type="synonym">VMA13_8</name>
    <name evidence="3" type="ORF">K7432_015302</name>
    <name evidence="4" type="ORF">K7432_018520</name>
</gene>
<name>A0ABR2VN96_9FUNG</name>
<comment type="caution">
    <text evidence="3">The sequence shown here is derived from an EMBL/GenBank/DDBJ whole genome shotgun (WGS) entry which is preliminary data.</text>
</comment>
<dbReference type="InterPro" id="IPR011987">
    <property type="entry name" value="ATPase_V1-cplx_hsu_C"/>
</dbReference>